<dbReference type="Proteomes" id="UP000254266">
    <property type="component" value="Unassembled WGS sequence"/>
</dbReference>
<dbReference type="AlphaFoldDB" id="A0A370DD95"/>
<accession>A0A370DD95</accession>
<dbReference type="Pfam" id="PF13689">
    <property type="entry name" value="DUF4154"/>
    <property type="match status" value="1"/>
</dbReference>
<proteinExistence type="predicted"/>
<reference evidence="1 2" key="1">
    <citation type="journal article" date="2018" name="ISME J.">
        <title>Endosymbiont genomes yield clues of tubeworm success.</title>
        <authorList>
            <person name="Li Y."/>
            <person name="Liles M.R."/>
            <person name="Halanych K.M."/>
        </authorList>
    </citation>
    <scope>NUCLEOTIDE SEQUENCE [LARGE SCALE GENOMIC DNA]</scope>
    <source>
        <strain evidence="1">A1464</strain>
    </source>
</reference>
<dbReference type="EMBL" id="QFXC01000011">
    <property type="protein sequence ID" value="RDH82354.1"/>
    <property type="molecule type" value="Genomic_DNA"/>
</dbReference>
<name>A0A370DD95_9GAMM</name>
<evidence type="ECO:0000313" key="1">
    <source>
        <dbReference type="EMBL" id="RDH82354.1"/>
    </source>
</evidence>
<evidence type="ECO:0000313" key="2">
    <source>
        <dbReference type="Proteomes" id="UP000254266"/>
    </source>
</evidence>
<protein>
    <submittedName>
        <fullName evidence="1">DUF4154 domain-containing protein</fullName>
    </submittedName>
</protein>
<gene>
    <name evidence="1" type="ORF">DIZ80_08650</name>
</gene>
<dbReference type="InterPro" id="IPR025293">
    <property type="entry name" value="YfiR/HmsC-like"/>
</dbReference>
<sequence length="178" mass="20924">MNKSGITLIVQRLILASMIWCGLVQADFNREYQLKAAYLLNFARFIYWPDQVIESRDYFNICVIGDSPFEESLDRLSNKKIKNKKIKIKYSQDFERENYCHIVYISDGNKNKYREIINKINGEPILTVSDIDDFANYGGMIGFIRVKNKIKFEINVEKSTKSNIKYRSQLLEVAEKLR</sequence>
<keyword evidence="2" id="KW-1185">Reference proteome</keyword>
<comment type="caution">
    <text evidence="1">The sequence shown here is derived from an EMBL/GenBank/DDBJ whole genome shotgun (WGS) entry which is preliminary data.</text>
</comment>
<organism evidence="1 2">
    <name type="scientific">endosymbiont of Galathealinum brachiosum</name>
    <dbReference type="NCBI Taxonomy" id="2200906"/>
    <lineage>
        <taxon>Bacteria</taxon>
        <taxon>Pseudomonadati</taxon>
        <taxon>Pseudomonadota</taxon>
        <taxon>Gammaproteobacteria</taxon>
        <taxon>sulfur-oxidizing symbionts</taxon>
    </lineage>
</organism>